<feature type="transmembrane region" description="Helical" evidence="10">
    <location>
        <begin position="6"/>
        <end position="22"/>
    </location>
</feature>
<evidence type="ECO:0000256" key="7">
    <source>
        <dbReference type="ARBA" id="ARBA00022989"/>
    </source>
</evidence>
<dbReference type="InterPro" id="IPR003369">
    <property type="entry name" value="TatA/B/E"/>
</dbReference>
<dbReference type="NCBIfam" id="TIGR01411">
    <property type="entry name" value="tatAE"/>
    <property type="match status" value="1"/>
</dbReference>
<proteinExistence type="inferred from homology"/>
<sequence>MGSFSLWHWLIVLAVVLLVFGTRKLRHVGADLGGAVRGFKQGMQGEGEPPASDATPKS</sequence>
<name>A0A495BA76_VOGIN</name>
<dbReference type="RefSeq" id="WP_120810764.1">
    <property type="nucleotide sequence ID" value="NZ_RBID01000015.1"/>
</dbReference>
<reference evidence="12 13" key="1">
    <citation type="submission" date="2018-10" db="EMBL/GenBank/DDBJ databases">
        <title>Genomic Encyclopedia of Type Strains, Phase IV (KMG-IV): sequencing the most valuable type-strain genomes for metagenomic binning, comparative biology and taxonomic classification.</title>
        <authorList>
            <person name="Goeker M."/>
        </authorList>
    </citation>
    <scope>NUCLEOTIDE SEQUENCE [LARGE SCALE GENOMIC DNA]</scope>
    <source>
        <strain evidence="12 13">DSM 3303</strain>
    </source>
</reference>
<keyword evidence="2 10" id="KW-0813">Transport</keyword>
<evidence type="ECO:0000256" key="8">
    <source>
        <dbReference type="ARBA" id="ARBA00023010"/>
    </source>
</evidence>
<dbReference type="PANTHER" id="PTHR42982">
    <property type="entry name" value="SEC-INDEPENDENT PROTEIN TRANSLOCASE PROTEIN TATA"/>
    <property type="match status" value="1"/>
</dbReference>
<dbReference type="GO" id="GO:0043953">
    <property type="term" value="P:protein transport by the Tat complex"/>
    <property type="evidence" value="ECO:0007669"/>
    <property type="project" value="UniProtKB-UniRule"/>
</dbReference>
<evidence type="ECO:0000313" key="12">
    <source>
        <dbReference type="EMBL" id="RKQ57876.1"/>
    </source>
</evidence>
<dbReference type="Proteomes" id="UP000279384">
    <property type="component" value="Unassembled WGS sequence"/>
</dbReference>
<evidence type="ECO:0000256" key="6">
    <source>
        <dbReference type="ARBA" id="ARBA00022927"/>
    </source>
</evidence>
<dbReference type="NCBIfam" id="NF002813">
    <property type="entry name" value="PRK02958.1"/>
    <property type="match status" value="1"/>
</dbReference>
<dbReference type="PANTHER" id="PTHR42982:SF1">
    <property type="entry name" value="SEC-INDEPENDENT PROTEIN TRANSLOCASE PROTEIN TATA"/>
    <property type="match status" value="1"/>
</dbReference>
<keyword evidence="3 10" id="KW-1003">Cell membrane</keyword>
<evidence type="ECO:0000256" key="1">
    <source>
        <dbReference type="ARBA" id="ARBA00004162"/>
    </source>
</evidence>
<evidence type="ECO:0000256" key="11">
    <source>
        <dbReference type="SAM" id="MobiDB-lite"/>
    </source>
</evidence>
<dbReference type="HAMAP" id="MF_00236">
    <property type="entry name" value="TatA_E"/>
    <property type="match status" value="1"/>
</dbReference>
<dbReference type="InterPro" id="IPR006312">
    <property type="entry name" value="TatA/E"/>
</dbReference>
<organism evidence="12 13">
    <name type="scientific">Vogesella indigofera</name>
    <name type="common">Pseudomonas indigofera</name>
    <dbReference type="NCBI Taxonomy" id="45465"/>
    <lineage>
        <taxon>Bacteria</taxon>
        <taxon>Pseudomonadati</taxon>
        <taxon>Pseudomonadota</taxon>
        <taxon>Betaproteobacteria</taxon>
        <taxon>Neisseriales</taxon>
        <taxon>Chromobacteriaceae</taxon>
        <taxon>Vogesella</taxon>
    </lineage>
</organism>
<comment type="similarity">
    <text evidence="10">Belongs to the TatA/E family.</text>
</comment>
<dbReference type="EMBL" id="RBID01000015">
    <property type="protein sequence ID" value="RKQ57876.1"/>
    <property type="molecule type" value="Genomic_DNA"/>
</dbReference>
<accession>A0A495BA76</accession>
<evidence type="ECO:0000256" key="4">
    <source>
        <dbReference type="ARBA" id="ARBA00022519"/>
    </source>
</evidence>
<dbReference type="AlphaFoldDB" id="A0A495BA76"/>
<evidence type="ECO:0000256" key="5">
    <source>
        <dbReference type="ARBA" id="ARBA00022692"/>
    </source>
</evidence>
<evidence type="ECO:0000256" key="2">
    <source>
        <dbReference type="ARBA" id="ARBA00022448"/>
    </source>
</evidence>
<gene>
    <name evidence="10" type="primary">tatA</name>
    <name evidence="12" type="ORF">C8E02_2180</name>
</gene>
<comment type="subunit">
    <text evidence="10">The Tat system comprises two distinct complexes: a TatABC complex, containing multiple copies of TatA, TatB and TatC subunits, and a separate TatA complex, containing only TatA subunits. Substrates initially bind to the TatABC complex, which probably triggers association of the separate TatA complex to form the active translocon.</text>
</comment>
<feature type="region of interest" description="Disordered" evidence="11">
    <location>
        <begin position="39"/>
        <end position="58"/>
    </location>
</feature>
<keyword evidence="9 10" id="KW-0472">Membrane</keyword>
<comment type="subcellular location">
    <subcellularLocation>
        <location evidence="1 10">Cell membrane</location>
        <topology evidence="1 10">Single-pass membrane protein</topology>
    </subcellularLocation>
</comment>
<dbReference type="GO" id="GO:0008320">
    <property type="term" value="F:protein transmembrane transporter activity"/>
    <property type="evidence" value="ECO:0007669"/>
    <property type="project" value="UniProtKB-UniRule"/>
</dbReference>
<evidence type="ECO:0000256" key="3">
    <source>
        <dbReference type="ARBA" id="ARBA00022475"/>
    </source>
</evidence>
<comment type="function">
    <text evidence="10">Part of the twin-arginine translocation (Tat) system that transports large folded proteins containing a characteristic twin-arginine motif in their signal peptide across membranes. TatA could form the protein-conducting channel of the Tat system.</text>
</comment>
<keyword evidence="4" id="KW-0997">Cell inner membrane</keyword>
<keyword evidence="8 10" id="KW-0811">Translocation</keyword>
<keyword evidence="6 10" id="KW-0653">Protein transport</keyword>
<dbReference type="Pfam" id="PF02416">
    <property type="entry name" value="TatA_B_E"/>
    <property type="match status" value="1"/>
</dbReference>
<dbReference type="GO" id="GO:0033281">
    <property type="term" value="C:TAT protein transport complex"/>
    <property type="evidence" value="ECO:0007669"/>
    <property type="project" value="UniProtKB-UniRule"/>
</dbReference>
<keyword evidence="5 10" id="KW-0812">Transmembrane</keyword>
<evidence type="ECO:0000256" key="10">
    <source>
        <dbReference type="HAMAP-Rule" id="MF_00236"/>
    </source>
</evidence>
<dbReference type="Gene3D" id="1.20.5.3310">
    <property type="match status" value="1"/>
</dbReference>
<evidence type="ECO:0000256" key="9">
    <source>
        <dbReference type="ARBA" id="ARBA00023136"/>
    </source>
</evidence>
<evidence type="ECO:0000313" key="13">
    <source>
        <dbReference type="Proteomes" id="UP000279384"/>
    </source>
</evidence>
<keyword evidence="7 10" id="KW-1133">Transmembrane helix</keyword>
<comment type="caution">
    <text evidence="12">The sequence shown here is derived from an EMBL/GenBank/DDBJ whole genome shotgun (WGS) entry which is preliminary data.</text>
</comment>
<protein>
    <recommendedName>
        <fullName evidence="10">Sec-independent protein translocase protein TatA</fullName>
    </recommendedName>
</protein>